<keyword evidence="1" id="KW-1133">Transmembrane helix</keyword>
<sequence length="86" mass="10427">MYKIIVIKLFANKENLNFIWWDKFITFYANLCPFFFCVYTHKIIFGLDFKKFKILDCSKNKIAFTGKIKKIKETLLFEQPKKLVIF</sequence>
<proteinExistence type="predicted"/>
<keyword evidence="2" id="KW-1185">Reference proteome</keyword>
<dbReference type="AlphaFoldDB" id="A0A0N5B6X3"/>
<evidence type="ECO:0000256" key="1">
    <source>
        <dbReference type="SAM" id="Phobius"/>
    </source>
</evidence>
<evidence type="ECO:0000313" key="3">
    <source>
        <dbReference type="WBParaSite" id="SPAL_0000181000.1"/>
    </source>
</evidence>
<name>A0A0N5B6X3_STREA</name>
<reference evidence="3" key="1">
    <citation type="submission" date="2017-02" db="UniProtKB">
        <authorList>
            <consortium name="WormBaseParasite"/>
        </authorList>
    </citation>
    <scope>IDENTIFICATION</scope>
</reference>
<dbReference type="WBParaSite" id="SPAL_0000181000.1">
    <property type="protein sequence ID" value="SPAL_0000181000.1"/>
    <property type="gene ID" value="SPAL_0000181000"/>
</dbReference>
<dbReference type="Proteomes" id="UP000046392">
    <property type="component" value="Unplaced"/>
</dbReference>
<keyword evidence="1" id="KW-0812">Transmembrane</keyword>
<protein>
    <submittedName>
        <fullName evidence="3">Uncharacterized protein</fullName>
    </submittedName>
</protein>
<accession>A0A0N5B6X3</accession>
<feature type="transmembrane region" description="Helical" evidence="1">
    <location>
        <begin position="25"/>
        <end position="45"/>
    </location>
</feature>
<organism evidence="2 3">
    <name type="scientific">Strongyloides papillosus</name>
    <name type="common">Intestinal threadworm</name>
    <dbReference type="NCBI Taxonomy" id="174720"/>
    <lineage>
        <taxon>Eukaryota</taxon>
        <taxon>Metazoa</taxon>
        <taxon>Ecdysozoa</taxon>
        <taxon>Nematoda</taxon>
        <taxon>Chromadorea</taxon>
        <taxon>Rhabditida</taxon>
        <taxon>Tylenchina</taxon>
        <taxon>Panagrolaimomorpha</taxon>
        <taxon>Strongyloidoidea</taxon>
        <taxon>Strongyloididae</taxon>
        <taxon>Strongyloides</taxon>
    </lineage>
</organism>
<keyword evidence="1" id="KW-0472">Membrane</keyword>
<evidence type="ECO:0000313" key="2">
    <source>
        <dbReference type="Proteomes" id="UP000046392"/>
    </source>
</evidence>